<evidence type="ECO:0000313" key="3">
    <source>
        <dbReference type="Proteomes" id="UP000182276"/>
    </source>
</evidence>
<dbReference type="InterPro" id="IPR001736">
    <property type="entry name" value="PLipase_D/transphosphatidylase"/>
</dbReference>
<dbReference type="PANTHER" id="PTHR21248:SF23">
    <property type="entry name" value="CARDIOLIPIN SYNTHASE B"/>
    <property type="match status" value="1"/>
</dbReference>
<dbReference type="PROSITE" id="PS50035">
    <property type="entry name" value="PLD"/>
    <property type="match status" value="2"/>
</dbReference>
<dbReference type="SUPFAM" id="SSF56024">
    <property type="entry name" value="Phospholipase D/nuclease"/>
    <property type="match status" value="2"/>
</dbReference>
<proteinExistence type="predicted"/>
<gene>
    <name evidence="2" type="ORF">SAMN05660875_109212</name>
</gene>
<dbReference type="CDD" id="cd09159">
    <property type="entry name" value="PLDc_ybhO_like_2"/>
    <property type="match status" value="1"/>
</dbReference>
<dbReference type="CDD" id="cd09110">
    <property type="entry name" value="PLDc_CLS_1"/>
    <property type="match status" value="1"/>
</dbReference>
<evidence type="ECO:0000313" key="2">
    <source>
        <dbReference type="EMBL" id="SDM82982.1"/>
    </source>
</evidence>
<keyword evidence="3" id="KW-1185">Reference proteome</keyword>
<sequence>MMLAGEVLPWREGNRFHLLVDGPNFFPAMLDALAQAERTIDLELYLVEDGRCLDRLLSVLLAAAERRVRIRCLFDGFGCFKLGQRNRERLASAGIEVRLYNPLELRLWFRNLHRDHRKIVLIDSETVFIGGTGVTDDFWDPDNPRQHWHEVMVKASGPVVQDWQRLFDSQWASCLTRRRIWHLPQPSRAPRIPLRPEASQGMGRVAYAAARQHSDVLHSLLRKLHRAEQRIWLATPYFLPTGKVRRALIRAARRGVDVQLLLTSRNTDHPPVRYAGQRFYPRLLRAGVRIHEYRPHFLHMKMVMVDDWVSVGSCNFDHWNLRWNLEANLEAIDPALTDEVTRCFQQDFDESREVTLRRWYARPLHVRLYQRMWGWLDRLLVNIFNRGG</sequence>
<dbReference type="PANTHER" id="PTHR21248">
    <property type="entry name" value="CARDIOLIPIN SYNTHASE"/>
    <property type="match status" value="1"/>
</dbReference>
<reference evidence="2 3" key="1">
    <citation type="submission" date="2016-10" db="EMBL/GenBank/DDBJ databases">
        <authorList>
            <person name="Varghese N."/>
            <person name="Submissions S."/>
        </authorList>
    </citation>
    <scope>NUCLEOTIDE SEQUENCE [LARGE SCALE GENOMIC DNA]</scope>
    <source>
        <strain evidence="2 3">DSM 6083</strain>
    </source>
</reference>
<comment type="caution">
    <text evidence="2">The sequence shown here is derived from an EMBL/GenBank/DDBJ whole genome shotgun (WGS) entry which is preliminary data.</text>
</comment>
<accession>A0ABY0R8M3</accession>
<dbReference type="Pfam" id="PF13091">
    <property type="entry name" value="PLDc_2"/>
    <property type="match status" value="2"/>
</dbReference>
<feature type="domain" description="PLD phosphodiesterase" evidence="1">
    <location>
        <begin position="111"/>
        <end position="138"/>
    </location>
</feature>
<dbReference type="InterPro" id="IPR025202">
    <property type="entry name" value="PLD-like_dom"/>
</dbReference>
<dbReference type="SMART" id="SM00155">
    <property type="entry name" value="PLDc"/>
    <property type="match status" value="2"/>
</dbReference>
<protein>
    <submittedName>
        <fullName evidence="2">Phosphatidylserine/phosphatidylglycerophosphate/cardiolipin synthase</fullName>
    </submittedName>
</protein>
<dbReference type="Proteomes" id="UP000182276">
    <property type="component" value="Unassembled WGS sequence"/>
</dbReference>
<organism evidence="2 3">
    <name type="scientific">Stutzerimonas balearica DSM 6083</name>
    <dbReference type="NCBI Taxonomy" id="1123016"/>
    <lineage>
        <taxon>Bacteria</taxon>
        <taxon>Pseudomonadati</taxon>
        <taxon>Pseudomonadota</taxon>
        <taxon>Gammaproteobacteria</taxon>
        <taxon>Pseudomonadales</taxon>
        <taxon>Pseudomonadaceae</taxon>
        <taxon>Stutzerimonas</taxon>
    </lineage>
</organism>
<dbReference type="EMBL" id="FNHO01000009">
    <property type="protein sequence ID" value="SDM82982.1"/>
    <property type="molecule type" value="Genomic_DNA"/>
</dbReference>
<dbReference type="Gene3D" id="3.30.870.10">
    <property type="entry name" value="Endonuclease Chain A"/>
    <property type="match status" value="2"/>
</dbReference>
<evidence type="ECO:0000259" key="1">
    <source>
        <dbReference type="PROSITE" id="PS50035"/>
    </source>
</evidence>
<name>A0ABY0R8M3_9GAMM</name>
<feature type="domain" description="PLD phosphodiesterase" evidence="1">
    <location>
        <begin position="294"/>
        <end position="320"/>
    </location>
</feature>